<sequence>MKILYVCSEIPYPPINGVRIPVWNSMQLMHQAGHEVSVHVIDSNRSAPSELPEPMHFVSNYSVASIPARSGPAIMLRAIISRRLFFLEKNWAPTAAENLKRLIAEVEPDCIHFDVITTTRYVSVVPKTVRAVASINDSFSFSLEERIRSKGTGWVRRWYIQYQLRIAKRYEATQYAKFAAVHVVSQKDADYLQQIGCRSKIHVISNGVDEDILNRQSTRNNSRDVVFVGKIAGRNLDYVSELLDEIWPKVVNSFPDAKLWVVGSWAKSSEAQVASWSKMPGVNFAGFVERLSEAYDHGGVSIVPVDKKCGQINKAIEAMAMGHAVVGYRSTFNGIPEAEPGRDCIIAETSDDIPNRVKALLADDTCRQNIQQNARSLALKHYQWADRTKLLESLYFE</sequence>
<dbReference type="Pfam" id="PF13692">
    <property type="entry name" value="Glyco_trans_1_4"/>
    <property type="match status" value="1"/>
</dbReference>
<dbReference type="GO" id="GO:0016757">
    <property type="term" value="F:glycosyltransferase activity"/>
    <property type="evidence" value="ECO:0007669"/>
    <property type="project" value="TreeGrafter"/>
</dbReference>
<dbReference type="Proteomes" id="UP000315010">
    <property type="component" value="Unassembled WGS sequence"/>
</dbReference>
<protein>
    <recommendedName>
        <fullName evidence="1">Glycosyltransferase subfamily 4-like N-terminal domain-containing protein</fullName>
    </recommendedName>
</protein>
<proteinExistence type="predicted"/>
<dbReference type="SUPFAM" id="SSF53756">
    <property type="entry name" value="UDP-Glycosyltransferase/glycogen phosphorylase"/>
    <property type="match status" value="1"/>
</dbReference>
<dbReference type="RefSeq" id="WP_146396115.1">
    <property type="nucleotide sequence ID" value="NZ_SJPJ01000001.1"/>
</dbReference>
<accession>A0A5C5Z0M6</accession>
<dbReference type="CDD" id="cd03801">
    <property type="entry name" value="GT4_PimA-like"/>
    <property type="match status" value="1"/>
</dbReference>
<evidence type="ECO:0000313" key="2">
    <source>
        <dbReference type="EMBL" id="TWT80849.1"/>
    </source>
</evidence>
<dbReference type="PANTHER" id="PTHR45947:SF3">
    <property type="entry name" value="SULFOQUINOVOSYL TRANSFERASE SQD2"/>
    <property type="match status" value="1"/>
</dbReference>
<dbReference type="Pfam" id="PF13439">
    <property type="entry name" value="Glyco_transf_4"/>
    <property type="match status" value="1"/>
</dbReference>
<dbReference type="InterPro" id="IPR050194">
    <property type="entry name" value="Glycosyltransferase_grp1"/>
</dbReference>
<evidence type="ECO:0000313" key="3">
    <source>
        <dbReference type="Proteomes" id="UP000315010"/>
    </source>
</evidence>
<dbReference type="Gene3D" id="3.40.50.2000">
    <property type="entry name" value="Glycogen Phosphorylase B"/>
    <property type="match status" value="2"/>
</dbReference>
<dbReference type="EMBL" id="SJPJ01000001">
    <property type="protein sequence ID" value="TWT80849.1"/>
    <property type="molecule type" value="Genomic_DNA"/>
</dbReference>
<keyword evidence="3" id="KW-1185">Reference proteome</keyword>
<dbReference type="PANTHER" id="PTHR45947">
    <property type="entry name" value="SULFOQUINOVOSYL TRANSFERASE SQD2"/>
    <property type="match status" value="1"/>
</dbReference>
<comment type="caution">
    <text evidence="2">The sequence shown here is derived from an EMBL/GenBank/DDBJ whole genome shotgun (WGS) entry which is preliminary data.</text>
</comment>
<dbReference type="InterPro" id="IPR028098">
    <property type="entry name" value="Glyco_trans_4-like_N"/>
</dbReference>
<dbReference type="OrthoDB" id="9807209at2"/>
<feature type="domain" description="Glycosyltransferase subfamily 4-like N-terminal" evidence="1">
    <location>
        <begin position="16"/>
        <end position="211"/>
    </location>
</feature>
<reference evidence="2 3" key="1">
    <citation type="submission" date="2019-02" db="EMBL/GenBank/DDBJ databases">
        <title>Deep-cultivation of Planctomycetes and their phenomic and genomic characterization uncovers novel biology.</title>
        <authorList>
            <person name="Wiegand S."/>
            <person name="Jogler M."/>
            <person name="Boedeker C."/>
            <person name="Pinto D."/>
            <person name="Vollmers J."/>
            <person name="Rivas-Marin E."/>
            <person name="Kohn T."/>
            <person name="Peeters S.H."/>
            <person name="Heuer A."/>
            <person name="Rast P."/>
            <person name="Oberbeckmann S."/>
            <person name="Bunk B."/>
            <person name="Jeske O."/>
            <person name="Meyerdierks A."/>
            <person name="Storesund J.E."/>
            <person name="Kallscheuer N."/>
            <person name="Luecker S."/>
            <person name="Lage O.M."/>
            <person name="Pohl T."/>
            <person name="Merkel B.J."/>
            <person name="Hornburger P."/>
            <person name="Mueller R.-W."/>
            <person name="Bruemmer F."/>
            <person name="Labrenz M."/>
            <person name="Spormann A.M."/>
            <person name="Op Den Camp H."/>
            <person name="Overmann J."/>
            <person name="Amann R."/>
            <person name="Jetten M.S.M."/>
            <person name="Mascher T."/>
            <person name="Medema M.H."/>
            <person name="Devos D.P."/>
            <person name="Kaster A.-K."/>
            <person name="Ovreas L."/>
            <person name="Rohde M."/>
            <person name="Galperin M.Y."/>
            <person name="Jogler C."/>
        </authorList>
    </citation>
    <scope>NUCLEOTIDE SEQUENCE [LARGE SCALE GENOMIC DNA]</scope>
    <source>
        <strain evidence="2 3">CA13</strain>
    </source>
</reference>
<organism evidence="2 3">
    <name type="scientific">Novipirellula herctigrandis</name>
    <dbReference type="NCBI Taxonomy" id="2527986"/>
    <lineage>
        <taxon>Bacteria</taxon>
        <taxon>Pseudomonadati</taxon>
        <taxon>Planctomycetota</taxon>
        <taxon>Planctomycetia</taxon>
        <taxon>Pirellulales</taxon>
        <taxon>Pirellulaceae</taxon>
        <taxon>Novipirellula</taxon>
    </lineage>
</organism>
<name>A0A5C5Z0M6_9BACT</name>
<dbReference type="AlphaFoldDB" id="A0A5C5Z0M6"/>
<evidence type="ECO:0000259" key="1">
    <source>
        <dbReference type="Pfam" id="PF13439"/>
    </source>
</evidence>
<gene>
    <name evidence="2" type="ORF">CA13_22950</name>
</gene>